<accession>A0AC61R0U4</accession>
<organism evidence="1 2">
    <name type="scientific">Hominisplanchenecus murintestinalis</name>
    <dbReference type="NCBI Taxonomy" id="2941517"/>
    <lineage>
        <taxon>Bacteria</taxon>
        <taxon>Bacillati</taxon>
        <taxon>Bacillota</taxon>
        <taxon>Clostridia</taxon>
        <taxon>Lachnospirales</taxon>
        <taxon>Lachnospiraceae</taxon>
        <taxon>Hominisplanchenecus</taxon>
    </lineage>
</organism>
<dbReference type="EMBL" id="SRZB01000014">
    <property type="protein sequence ID" value="TGX98738.1"/>
    <property type="molecule type" value="Genomic_DNA"/>
</dbReference>
<comment type="caution">
    <text evidence="1">The sequence shown here is derived from an EMBL/GenBank/DDBJ whole genome shotgun (WGS) entry which is preliminary data.</text>
</comment>
<keyword evidence="1" id="KW-0269">Exonuclease</keyword>
<keyword evidence="1" id="KW-0378">Hydrolase</keyword>
<proteinExistence type="predicted"/>
<dbReference type="Proteomes" id="UP000307720">
    <property type="component" value="Unassembled WGS sequence"/>
</dbReference>
<keyword evidence="2" id="KW-1185">Reference proteome</keyword>
<sequence length="311" mass="36912">MNYIIFDLEWNQCPDGKEFEDPSLPFEILEIGAIKLDSNYHELGRFHEQICPAVYTSMHEYTQDLLHIDMESLKNARTFPEAAADFLSWCGKRVHFCTWGVSDLYELQRNMRYHGMKNPFRAPLRFYDIQKIFSIVYDDRKVRRSLEHAADFLKLEKGERFHNALNDSVYTAEILKRLPSETVLKNFSIDYFQNPKSRKEEIYAVYDNYAKFVSREFSSKVQAMKDWKVTSTRCFLCKKNARRKIRWFSNGNGSYFSLSYCEEHGWLKGKIKLRKAESGNYFCIKILKLITPEEAEEVRQKKDAMKCKHKK</sequence>
<gene>
    <name evidence="1" type="ORF">E5357_07935</name>
</gene>
<evidence type="ECO:0000313" key="1">
    <source>
        <dbReference type="EMBL" id="TGX98738.1"/>
    </source>
</evidence>
<reference evidence="1" key="1">
    <citation type="submission" date="2019-04" db="EMBL/GenBank/DDBJ databases">
        <title>Microbes associate with the intestines of laboratory mice.</title>
        <authorList>
            <person name="Navarre W."/>
            <person name="Wong E."/>
            <person name="Huang K."/>
            <person name="Tropini C."/>
            <person name="Ng K."/>
            <person name="Yu B."/>
        </authorList>
    </citation>
    <scope>NUCLEOTIDE SEQUENCE</scope>
    <source>
        <strain evidence="1">NM72_1-8</strain>
    </source>
</reference>
<keyword evidence="1" id="KW-0540">Nuclease</keyword>
<evidence type="ECO:0000313" key="2">
    <source>
        <dbReference type="Proteomes" id="UP000307720"/>
    </source>
</evidence>
<protein>
    <submittedName>
        <fullName evidence="1">Exonuclease domain-containing protein</fullName>
    </submittedName>
</protein>
<name>A0AC61R0U4_9FIRM</name>